<protein>
    <recommendedName>
        <fullName evidence="3">Epoxide hydrolase</fullName>
    </recommendedName>
</protein>
<dbReference type="EMBL" id="CYGY02000050">
    <property type="protein sequence ID" value="SIT46234.1"/>
    <property type="molecule type" value="Genomic_DNA"/>
</dbReference>
<organism evidence="1 2">
    <name type="scientific">Paraburkholderia piptadeniae</name>
    <dbReference type="NCBI Taxonomy" id="1701573"/>
    <lineage>
        <taxon>Bacteria</taxon>
        <taxon>Pseudomonadati</taxon>
        <taxon>Pseudomonadota</taxon>
        <taxon>Betaproteobacteria</taxon>
        <taxon>Burkholderiales</taxon>
        <taxon>Burkholderiaceae</taxon>
        <taxon>Paraburkholderia</taxon>
    </lineage>
</organism>
<gene>
    <name evidence="1" type="ORF">BN2476_500117</name>
</gene>
<dbReference type="SUPFAM" id="SSF53474">
    <property type="entry name" value="alpha/beta-Hydrolases"/>
    <property type="match status" value="1"/>
</dbReference>
<reference evidence="1" key="1">
    <citation type="submission" date="2016-12" db="EMBL/GenBank/DDBJ databases">
        <authorList>
            <person name="Moulin L."/>
        </authorList>
    </citation>
    <scope>NUCLEOTIDE SEQUENCE [LARGE SCALE GENOMIC DNA]</scope>
    <source>
        <strain evidence="1">STM 7183</strain>
    </source>
</reference>
<evidence type="ECO:0008006" key="3">
    <source>
        <dbReference type="Google" id="ProtNLM"/>
    </source>
</evidence>
<evidence type="ECO:0000313" key="1">
    <source>
        <dbReference type="EMBL" id="SIT46234.1"/>
    </source>
</evidence>
<name>A0A1N7SFW2_9BURK</name>
<dbReference type="Gene3D" id="3.40.50.1820">
    <property type="entry name" value="alpha/beta hydrolase"/>
    <property type="match status" value="1"/>
</dbReference>
<keyword evidence="2" id="KW-1185">Reference proteome</keyword>
<dbReference type="AlphaFoldDB" id="A0A1N7SFW2"/>
<evidence type="ECO:0000313" key="2">
    <source>
        <dbReference type="Proteomes" id="UP000195569"/>
    </source>
</evidence>
<dbReference type="Proteomes" id="UP000195569">
    <property type="component" value="Unassembled WGS sequence"/>
</dbReference>
<comment type="caution">
    <text evidence="1">The sequence shown here is derived from an EMBL/GenBank/DDBJ whole genome shotgun (WGS) entry which is preliminary data.</text>
</comment>
<accession>A0A1N7SFW2</accession>
<dbReference type="InterPro" id="IPR029058">
    <property type="entry name" value="AB_hydrolase_fold"/>
</dbReference>
<sequence>MTAQAFEFDGPRGYRLASRLELSDDQPAAALVGRGTFNVLQWTDMPHGGHFAALEQPALLAEDLRRCFRPLRS</sequence>
<proteinExistence type="predicted"/>